<dbReference type="Gene3D" id="2.80.10.50">
    <property type="match status" value="1"/>
</dbReference>
<accession>A0ABW9HL47</accession>
<evidence type="ECO:0000256" key="1">
    <source>
        <dbReference type="SAM" id="SignalP"/>
    </source>
</evidence>
<sequence>MLDHLRTALSRCRRTAAVLTALAALAATAGVAASPAQAGDQPGQVWYAGIIRSWAQGRCLTTNDRAVVSTMPCNDSPYQQWYIIIQSHPENEWATVQIRSAATAGYLRPICADCSPTWQPEVMTHARPSDDPWLLFPANADWSAWRFAYKPGIGQRCLDANDPSDTTGKRPYLSFTDYRPNPDPILPPNFCTSTYQDWKLGF</sequence>
<dbReference type="SUPFAM" id="SSF50370">
    <property type="entry name" value="Ricin B-like lectins"/>
    <property type="match status" value="1"/>
</dbReference>
<feature type="signal peptide" evidence="1">
    <location>
        <begin position="1"/>
        <end position="38"/>
    </location>
</feature>
<dbReference type="EMBL" id="JBJVNI010000004">
    <property type="protein sequence ID" value="MFM9608800.1"/>
    <property type="molecule type" value="Genomic_DNA"/>
</dbReference>
<organism evidence="2 3">
    <name type="scientific">Streptomyces niveiscabiei</name>
    <dbReference type="NCBI Taxonomy" id="164115"/>
    <lineage>
        <taxon>Bacteria</taxon>
        <taxon>Bacillati</taxon>
        <taxon>Actinomycetota</taxon>
        <taxon>Actinomycetes</taxon>
        <taxon>Kitasatosporales</taxon>
        <taxon>Streptomycetaceae</taxon>
        <taxon>Streptomyces</taxon>
    </lineage>
</organism>
<keyword evidence="3" id="KW-1185">Reference proteome</keyword>
<dbReference type="Proteomes" id="UP001631957">
    <property type="component" value="Unassembled WGS sequence"/>
</dbReference>
<dbReference type="InterPro" id="IPR035992">
    <property type="entry name" value="Ricin_B-like_lectins"/>
</dbReference>
<comment type="caution">
    <text evidence="2">The sequence shown here is derived from an EMBL/GenBank/DDBJ whole genome shotgun (WGS) entry which is preliminary data.</text>
</comment>
<reference evidence="2 3" key="1">
    <citation type="submission" date="2024-12" db="EMBL/GenBank/DDBJ databases">
        <title>Forecasting of Potato common scab and diversities of Pathogenic streptomyces spp. in china.</title>
        <authorList>
            <person name="Handique U."/>
            <person name="Wu J."/>
        </authorList>
    </citation>
    <scope>NUCLEOTIDE SEQUENCE [LARGE SCALE GENOMIC DNA]</scope>
    <source>
        <strain evidence="2 3">ZRIMU1530</strain>
    </source>
</reference>
<evidence type="ECO:0000313" key="3">
    <source>
        <dbReference type="Proteomes" id="UP001631957"/>
    </source>
</evidence>
<proteinExistence type="predicted"/>
<keyword evidence="1" id="KW-0732">Signal</keyword>
<protein>
    <recommendedName>
        <fullName evidence="4">Ricin B lectin domain-containing protein</fullName>
    </recommendedName>
</protein>
<dbReference type="RefSeq" id="WP_133258139.1">
    <property type="nucleotide sequence ID" value="NZ_JBJVNI010000004.1"/>
</dbReference>
<evidence type="ECO:0008006" key="4">
    <source>
        <dbReference type="Google" id="ProtNLM"/>
    </source>
</evidence>
<evidence type="ECO:0000313" key="2">
    <source>
        <dbReference type="EMBL" id="MFM9608800.1"/>
    </source>
</evidence>
<feature type="chain" id="PRO_5046481764" description="Ricin B lectin domain-containing protein" evidence="1">
    <location>
        <begin position="39"/>
        <end position="202"/>
    </location>
</feature>
<gene>
    <name evidence="2" type="ORF">ACKI18_08755</name>
</gene>
<name>A0ABW9HL47_9ACTN</name>